<keyword evidence="3" id="KW-1133">Transmembrane helix</keyword>
<reference evidence="5" key="1">
    <citation type="submission" date="2020-08" db="EMBL/GenBank/DDBJ databases">
        <title>Genome public.</title>
        <authorList>
            <person name="Liu C."/>
            <person name="Sun Q."/>
        </authorList>
    </citation>
    <scope>NUCLEOTIDE SEQUENCE</scope>
    <source>
        <strain evidence="5">NSJ-15</strain>
    </source>
</reference>
<comment type="caution">
    <text evidence="5">The sequence shown here is derived from an EMBL/GenBank/DDBJ whole genome shotgun (WGS) entry which is preliminary data.</text>
</comment>
<dbReference type="InterPro" id="IPR043128">
    <property type="entry name" value="Rev_trsase/Diguanyl_cyclase"/>
</dbReference>
<keyword evidence="2" id="KW-0464">Manganese</keyword>
<dbReference type="EMBL" id="JACRTL010000002">
    <property type="protein sequence ID" value="MBC8610460.1"/>
    <property type="molecule type" value="Genomic_DNA"/>
</dbReference>
<dbReference type="Pfam" id="PF02272">
    <property type="entry name" value="DHHA1"/>
    <property type="match status" value="1"/>
</dbReference>
<dbReference type="Pfam" id="PF24898">
    <property type="entry name" value="GGDEF_GdpP"/>
    <property type="match status" value="1"/>
</dbReference>
<dbReference type="Proteomes" id="UP000632659">
    <property type="component" value="Unassembled WGS sequence"/>
</dbReference>
<protein>
    <recommendedName>
        <fullName evidence="1">Cyclic-di-AMP phosphodiesterase</fullName>
        <ecNumber evidence="1">3.1.4.-</ecNumber>
    </recommendedName>
</protein>
<comment type="subcellular location">
    <subcellularLocation>
        <location evidence="1">Cell membrane</location>
    </subcellularLocation>
</comment>
<dbReference type="InterPro" id="IPR000160">
    <property type="entry name" value="GGDEF_dom"/>
</dbReference>
<feature type="binding site" evidence="2">
    <location>
        <position position="422"/>
    </location>
    <ligand>
        <name>Mn(2+)</name>
        <dbReference type="ChEBI" id="CHEBI:29035"/>
        <label>1</label>
    </ligand>
</feature>
<comment type="function">
    <text evidence="1">Has phosphodiesterase (PDE) activity against cyclic-di-AMP (c-di-AMP).</text>
</comment>
<comment type="catalytic activity">
    <reaction evidence="1">
        <text>3',3'-c-di-AMP + H2O = 5'-O-phosphonoadenylyl-(3'-&gt;5')-adenosine + H(+)</text>
        <dbReference type="Rhea" id="RHEA:54420"/>
        <dbReference type="ChEBI" id="CHEBI:15377"/>
        <dbReference type="ChEBI" id="CHEBI:15378"/>
        <dbReference type="ChEBI" id="CHEBI:71500"/>
        <dbReference type="ChEBI" id="CHEBI:138171"/>
    </reaction>
</comment>
<dbReference type="Gene3D" id="3.90.1640.10">
    <property type="entry name" value="inorganic pyrophosphatase (n-terminal core)"/>
    <property type="match status" value="1"/>
</dbReference>
<dbReference type="PROSITE" id="PS50887">
    <property type="entry name" value="GGDEF"/>
    <property type="match status" value="1"/>
</dbReference>
<dbReference type="FunFam" id="3.90.1640.10:FF:000002">
    <property type="entry name" value="Cyclic-di-AMP phosphodiesterase"/>
    <property type="match status" value="1"/>
</dbReference>
<keyword evidence="1" id="KW-1003">Cell membrane</keyword>
<feature type="binding site" evidence="2">
    <location>
        <position position="446"/>
    </location>
    <ligand>
        <name>Mn(2+)</name>
        <dbReference type="ChEBI" id="CHEBI:29035"/>
        <label>2</label>
    </ligand>
</feature>
<dbReference type="Gene3D" id="3.30.450.20">
    <property type="entry name" value="PAS domain"/>
    <property type="match status" value="1"/>
</dbReference>
<dbReference type="InterPro" id="IPR003156">
    <property type="entry name" value="DHHA1_dom"/>
</dbReference>
<organism evidence="5 6">
    <name type="scientific">Massiliimalia timonensis</name>
    <dbReference type="NCBI Taxonomy" id="1987501"/>
    <lineage>
        <taxon>Bacteria</taxon>
        <taxon>Bacillati</taxon>
        <taxon>Bacillota</taxon>
        <taxon>Clostridia</taxon>
        <taxon>Eubacteriales</taxon>
        <taxon>Oscillospiraceae</taxon>
        <taxon>Massiliimalia</taxon>
    </lineage>
</organism>
<comment type="similarity">
    <text evidence="1">Belongs to the GdpP/PdeA phosphodiesterase family.</text>
</comment>
<feature type="binding site" evidence="2">
    <location>
        <position position="501"/>
    </location>
    <ligand>
        <name>Mn(2+)</name>
        <dbReference type="ChEBI" id="CHEBI:29035"/>
        <label>2</label>
    </ligand>
</feature>
<dbReference type="GO" id="GO:0005886">
    <property type="term" value="C:plasma membrane"/>
    <property type="evidence" value="ECO:0007669"/>
    <property type="project" value="UniProtKB-SubCell"/>
</dbReference>
<feature type="transmembrane region" description="Helical" evidence="3">
    <location>
        <begin position="7"/>
        <end position="27"/>
    </location>
</feature>
<evidence type="ECO:0000256" key="2">
    <source>
        <dbReference type="PIRSR" id="PIRSR026583-50"/>
    </source>
</evidence>
<dbReference type="SUPFAM" id="SSF64182">
    <property type="entry name" value="DHH phosphoesterases"/>
    <property type="match status" value="1"/>
</dbReference>
<keyword evidence="1" id="KW-0378">Hydrolase</keyword>
<evidence type="ECO:0000256" key="1">
    <source>
        <dbReference type="PIRNR" id="PIRNR026583"/>
    </source>
</evidence>
<dbReference type="Gene3D" id="3.10.310.30">
    <property type="match status" value="1"/>
</dbReference>
<dbReference type="PIRSF" id="PIRSF026583">
    <property type="entry name" value="YybT"/>
    <property type="match status" value="1"/>
</dbReference>
<dbReference type="GO" id="GO:0003676">
    <property type="term" value="F:nucleic acid binding"/>
    <property type="evidence" value="ECO:0007669"/>
    <property type="project" value="UniProtKB-UniRule"/>
</dbReference>
<gene>
    <name evidence="5" type="ORF">H8702_04905</name>
</gene>
<dbReference type="InterPro" id="IPR014528">
    <property type="entry name" value="GdpP/PdeA"/>
</dbReference>
<dbReference type="RefSeq" id="WP_154824845.1">
    <property type="nucleotide sequence ID" value="NZ_JACRTL010000002.1"/>
</dbReference>
<dbReference type="SMART" id="SM00267">
    <property type="entry name" value="GGDEF"/>
    <property type="match status" value="1"/>
</dbReference>
<feature type="transmembrane region" description="Helical" evidence="3">
    <location>
        <begin position="33"/>
        <end position="55"/>
    </location>
</feature>
<evidence type="ECO:0000313" key="5">
    <source>
        <dbReference type="EMBL" id="MBC8610460.1"/>
    </source>
</evidence>
<keyword evidence="6" id="KW-1185">Reference proteome</keyword>
<evidence type="ECO:0000313" key="6">
    <source>
        <dbReference type="Proteomes" id="UP000632659"/>
    </source>
</evidence>
<dbReference type="InterPro" id="IPR038763">
    <property type="entry name" value="DHH_sf"/>
</dbReference>
<keyword evidence="2" id="KW-0479">Metal-binding</keyword>
<dbReference type="EC" id="3.1.4.-" evidence="1"/>
<keyword evidence="1 3" id="KW-0472">Membrane</keyword>
<feature type="binding site" evidence="2">
    <location>
        <position position="353"/>
    </location>
    <ligand>
        <name>Mn(2+)</name>
        <dbReference type="ChEBI" id="CHEBI:29035"/>
        <label>1</label>
    </ligand>
</feature>
<dbReference type="PANTHER" id="PTHR47618">
    <property type="entry name" value="BIFUNCTIONAL OLIGORIBONUCLEASE AND PAP PHOSPHATASE NRNA"/>
    <property type="match status" value="1"/>
</dbReference>
<feature type="binding site" evidence="2">
    <location>
        <position position="355"/>
    </location>
    <ligand>
        <name>Mn(2+)</name>
        <dbReference type="ChEBI" id="CHEBI:29035"/>
        <label>2</label>
    </ligand>
</feature>
<dbReference type="InterPro" id="IPR051319">
    <property type="entry name" value="Oligoribo/pAp-PDE_c-di-AMP_PDE"/>
</dbReference>
<dbReference type="Pfam" id="PF01368">
    <property type="entry name" value="DHH"/>
    <property type="match status" value="1"/>
</dbReference>
<dbReference type="PANTHER" id="PTHR47618:SF2">
    <property type="entry name" value="CYCLIC-DI-AMP PHOSPHODIESTERASE GDPP"/>
    <property type="match status" value="1"/>
</dbReference>
<sequence>MQKFKKVWILRPFMVLAVALSALLLLIAYFYHWVLFVCLFPLVLGALIYMFYRYFRLHREIYRLLKNMGQHLNVTHRQGMFNLPMPAAVVTQRREVIWYNDAFRKVLSEEDLYGSYLNRITFRSLEELKHHQGDVISYKDKHYKVYIVSSDSETEALHLLYFIDVTELYDTMRKYQMTRPVVMVILLDSYEEIVKNARESEKTQILSEVNRLLEQYIGKTTGFIIRLERDRYMAIIERQHFDKMLQDRFTILDETKNILTTERVPITLSIGIGYQADTFAENEQDARQALEMALGRGGDQVALMIEGGFKFYGGVSKGVEKRTKVKSRIVASAMSELILNSDQVLIMGHKFADLDAVGSAIGMARACQCLGKEVHIVLDYHKCLADTLVDHYRKFEQDERLFIPPHEAMSLARRGTLLIIVDTHSPHFVESAEVYQACKNVVVIDHHRKMVDYIDNAVIFYHEPYASSASEMVTELVQYLGNECVLAHYHAEALLSGIMLDTKNFIMKTGVRTFEAAAYLKKMGADTVEVRKLFASSMDSYQNKTKLVASAEVYNGCAIACSDLLTDDIRVVAAQAADDLLGINGVDASFVMYEQGDTVNVSARSMGAMNVQVIMETLGGGGHLTMAAAQIADSDMPKVKQLLLNAIDDYNTTHKKVSPNT</sequence>
<feature type="binding site" evidence="2">
    <location>
        <position position="349"/>
    </location>
    <ligand>
        <name>Mn(2+)</name>
        <dbReference type="ChEBI" id="CHEBI:29035"/>
        <label>1</label>
    </ligand>
</feature>
<comment type="cofactor">
    <cofactor evidence="2">
        <name>Mn(2+)</name>
        <dbReference type="ChEBI" id="CHEBI:29035"/>
    </cofactor>
    <text evidence="2">For phosphodiesterase activity, probably binds 2 Mn(2+) per subunit.</text>
</comment>
<feature type="domain" description="GGDEF" evidence="4">
    <location>
        <begin position="178"/>
        <end position="306"/>
    </location>
</feature>
<dbReference type="InterPro" id="IPR001667">
    <property type="entry name" value="DDH_dom"/>
</dbReference>
<dbReference type="GO" id="GO:0016787">
    <property type="term" value="F:hydrolase activity"/>
    <property type="evidence" value="ECO:0007669"/>
    <property type="project" value="UniProtKB-UniRule"/>
</dbReference>
<name>A0A8J6PI27_9FIRM</name>
<evidence type="ECO:0000256" key="3">
    <source>
        <dbReference type="SAM" id="Phobius"/>
    </source>
</evidence>
<dbReference type="Gene3D" id="3.30.70.270">
    <property type="match status" value="1"/>
</dbReference>
<keyword evidence="3" id="KW-0812">Transmembrane</keyword>
<feature type="binding site" evidence="2">
    <location>
        <position position="422"/>
    </location>
    <ligand>
        <name>Mn(2+)</name>
        <dbReference type="ChEBI" id="CHEBI:29035"/>
        <label>2</label>
    </ligand>
</feature>
<evidence type="ECO:0000259" key="4">
    <source>
        <dbReference type="PROSITE" id="PS50887"/>
    </source>
</evidence>
<accession>A0A8J6PI27</accession>
<proteinExistence type="inferred from homology"/>
<dbReference type="GO" id="GO:0046872">
    <property type="term" value="F:metal ion binding"/>
    <property type="evidence" value="ECO:0007669"/>
    <property type="project" value="UniProtKB-KW"/>
</dbReference>
<dbReference type="AlphaFoldDB" id="A0A8J6PI27"/>